<comment type="subunit">
    <text evidence="2">Homodimer.</text>
</comment>
<dbReference type="GO" id="GO:0030674">
    <property type="term" value="F:protein-macromolecule adaptor activity"/>
    <property type="evidence" value="ECO:0007669"/>
    <property type="project" value="UniProtKB-UniRule"/>
</dbReference>
<dbReference type="InterPro" id="IPR038471">
    <property type="entry name" value="MecA_C_sf"/>
</dbReference>
<evidence type="ECO:0000256" key="1">
    <source>
        <dbReference type="ARBA" id="ARBA00005397"/>
    </source>
</evidence>
<sequence length="290" mass="33869">MSSDKKIQGYRAIWWPFSLFSDIVMNETFKKCKKRCIKMEMKKINDNTIKVLLENEDLVERGITVLDLLGNQKEIESFFYSILDEVDVDHEFRDNEAVTFQMMPNRNGLELFISKVDPSGESEPFNPLAELEKQGKKVHHVDMTNFDEDDNLTDFLKQQLGDAFEKASQDQEKVNNETMNSKGRMTSLVDEEKSYLVELDDFEDFLNLVNVLEGDEITSDLYFLHDKYYLKLTFYPDSISEEQINDLMAVAYEYGRRVDQSPLYVQEHGKQIMEHAALEIAQHYFNEKGA</sequence>
<dbReference type="STRING" id="1423740.FC36_GL002051"/>
<comment type="similarity">
    <text evidence="1 2">Belongs to the MecA family.</text>
</comment>
<comment type="caution">
    <text evidence="3">The sequence shown here is derived from an EMBL/GenBank/DDBJ whole genome shotgun (WGS) entry which is preliminary data.</text>
</comment>
<dbReference type="Gene3D" id="3.30.70.1950">
    <property type="match status" value="1"/>
</dbReference>
<dbReference type="PATRIC" id="fig|1423740.3.peg.2223"/>
<name>A0A0R1TB97_9LACO</name>
<organism evidence="3 4">
    <name type="scientific">Ligilactobacillus equi DSM 15833 = JCM 10991</name>
    <dbReference type="NCBI Taxonomy" id="1423740"/>
    <lineage>
        <taxon>Bacteria</taxon>
        <taxon>Bacillati</taxon>
        <taxon>Bacillota</taxon>
        <taxon>Bacilli</taxon>
        <taxon>Lactobacillales</taxon>
        <taxon>Lactobacillaceae</taxon>
        <taxon>Ligilactobacillus</taxon>
    </lineage>
</organism>
<dbReference type="EMBL" id="AZFH01000205">
    <property type="protein sequence ID" value="KRL75891.1"/>
    <property type="molecule type" value="Genomic_DNA"/>
</dbReference>
<evidence type="ECO:0000313" key="3">
    <source>
        <dbReference type="EMBL" id="KRL75891.1"/>
    </source>
</evidence>
<comment type="function">
    <text evidence="2">Enables the recognition and targeting of unfolded and aggregated proteins to the ClpC protease or to other proteins involved in proteolysis.</text>
</comment>
<dbReference type="Proteomes" id="UP000051048">
    <property type="component" value="Unassembled WGS sequence"/>
</dbReference>
<dbReference type="PANTHER" id="PTHR39161">
    <property type="entry name" value="ADAPTER PROTEIN MECA"/>
    <property type="match status" value="1"/>
</dbReference>
<dbReference type="PIRSF" id="PIRSF029008">
    <property type="entry name" value="MecA"/>
    <property type="match status" value="1"/>
</dbReference>
<gene>
    <name evidence="2" type="primary">mecA</name>
    <name evidence="3" type="ORF">FC36_GL002051</name>
</gene>
<protein>
    <recommendedName>
        <fullName evidence="2">Adapter protein MecA</fullName>
    </recommendedName>
</protein>
<dbReference type="PANTHER" id="PTHR39161:SF1">
    <property type="entry name" value="ADAPTER PROTEIN MECA 1"/>
    <property type="match status" value="1"/>
</dbReference>
<comment type="domain">
    <text evidence="2">The N-terminal domain probably binds unfolded/aggregated proteins; the C-terminal domain interacts with ClpC.</text>
</comment>
<evidence type="ECO:0000313" key="4">
    <source>
        <dbReference type="Proteomes" id="UP000051048"/>
    </source>
</evidence>
<dbReference type="AlphaFoldDB" id="A0A0R1TB97"/>
<dbReference type="HAMAP" id="MF_01124">
    <property type="entry name" value="MecA"/>
    <property type="match status" value="1"/>
</dbReference>
<evidence type="ECO:0000256" key="2">
    <source>
        <dbReference type="HAMAP-Rule" id="MF_01124"/>
    </source>
</evidence>
<proteinExistence type="inferred from homology"/>
<dbReference type="InterPro" id="IPR008681">
    <property type="entry name" value="Neg-reg_MecA"/>
</dbReference>
<reference evidence="3 4" key="1">
    <citation type="journal article" date="2015" name="Genome Announc.">
        <title>Expanding the biotechnology potential of lactobacilli through comparative genomics of 213 strains and associated genera.</title>
        <authorList>
            <person name="Sun Z."/>
            <person name="Harris H.M."/>
            <person name="McCann A."/>
            <person name="Guo C."/>
            <person name="Argimon S."/>
            <person name="Zhang W."/>
            <person name="Yang X."/>
            <person name="Jeffery I.B."/>
            <person name="Cooney J.C."/>
            <person name="Kagawa T.F."/>
            <person name="Liu W."/>
            <person name="Song Y."/>
            <person name="Salvetti E."/>
            <person name="Wrobel A."/>
            <person name="Rasinkangas P."/>
            <person name="Parkhill J."/>
            <person name="Rea M.C."/>
            <person name="O'Sullivan O."/>
            <person name="Ritari J."/>
            <person name="Douillard F.P."/>
            <person name="Paul Ross R."/>
            <person name="Yang R."/>
            <person name="Briner A.E."/>
            <person name="Felis G.E."/>
            <person name="de Vos W.M."/>
            <person name="Barrangou R."/>
            <person name="Klaenhammer T.R."/>
            <person name="Caufield P.W."/>
            <person name="Cui Y."/>
            <person name="Zhang H."/>
            <person name="O'Toole P.W."/>
        </authorList>
    </citation>
    <scope>NUCLEOTIDE SEQUENCE [LARGE SCALE GENOMIC DNA]</scope>
    <source>
        <strain evidence="3 4">DSM 15833</strain>
    </source>
</reference>
<accession>A0A0R1TB97</accession>
<dbReference type="Pfam" id="PF05389">
    <property type="entry name" value="MecA"/>
    <property type="match status" value="1"/>
</dbReference>